<evidence type="ECO:0000256" key="2">
    <source>
        <dbReference type="ARBA" id="ARBA00022679"/>
    </source>
</evidence>
<dbReference type="SMART" id="SM00563">
    <property type="entry name" value="PlsC"/>
    <property type="match status" value="1"/>
</dbReference>
<keyword evidence="2 6" id="KW-0808">Transferase</keyword>
<evidence type="ECO:0000256" key="3">
    <source>
        <dbReference type="ARBA" id="ARBA00023315"/>
    </source>
</evidence>
<keyword evidence="7" id="KW-1185">Reference proteome</keyword>
<evidence type="ECO:0000313" key="6">
    <source>
        <dbReference type="EMBL" id="TSJ78106.1"/>
    </source>
</evidence>
<dbReference type="GO" id="GO:0003841">
    <property type="term" value="F:1-acylglycerol-3-phosphate O-acyltransferase activity"/>
    <property type="evidence" value="ECO:0007669"/>
    <property type="project" value="TreeGrafter"/>
</dbReference>
<accession>A0A556QN84</accession>
<dbReference type="RefSeq" id="WP_144228447.1">
    <property type="nucleotide sequence ID" value="NZ_CBCRVV010000001.1"/>
</dbReference>
<feature type="domain" description="Phospholipid/glycerol acyltransferase" evidence="5">
    <location>
        <begin position="84"/>
        <end position="194"/>
    </location>
</feature>
<gene>
    <name evidence="6" type="ORF">FPL22_01990</name>
</gene>
<dbReference type="PANTHER" id="PTHR10434:SF66">
    <property type="entry name" value="PHOSPHOLIPID_GLYCEROL ACYLTRANSFERASE DOMAIN-CONTAINING PROTEIN"/>
    <property type="match status" value="1"/>
</dbReference>
<keyword evidence="4" id="KW-0812">Transmembrane</keyword>
<name>A0A556QN84_9BACT</name>
<reference evidence="6 7" key="1">
    <citation type="submission" date="2019-07" db="EMBL/GenBank/DDBJ databases">
        <title>Description of 53C-WASEF.</title>
        <authorList>
            <person name="Pitt A."/>
            <person name="Hahn M.W."/>
        </authorList>
    </citation>
    <scope>NUCLEOTIDE SEQUENCE [LARGE SCALE GENOMIC DNA]</scope>
    <source>
        <strain evidence="6 7">53C-WASEF</strain>
    </source>
</reference>
<dbReference type="GO" id="GO:0006654">
    <property type="term" value="P:phosphatidic acid biosynthetic process"/>
    <property type="evidence" value="ECO:0007669"/>
    <property type="project" value="TreeGrafter"/>
</dbReference>
<organism evidence="6 7">
    <name type="scientific">Rariglobus hedericola</name>
    <dbReference type="NCBI Taxonomy" id="2597822"/>
    <lineage>
        <taxon>Bacteria</taxon>
        <taxon>Pseudomonadati</taxon>
        <taxon>Verrucomicrobiota</taxon>
        <taxon>Opitutia</taxon>
        <taxon>Opitutales</taxon>
        <taxon>Opitutaceae</taxon>
        <taxon>Rariglobus</taxon>
    </lineage>
</organism>
<dbReference type="CDD" id="cd07989">
    <property type="entry name" value="LPLAT_AGPAT-like"/>
    <property type="match status" value="1"/>
</dbReference>
<protein>
    <submittedName>
        <fullName evidence="6">1-acyl-sn-glycerol-3-phosphate acyltransferase</fullName>
    </submittedName>
</protein>
<dbReference type="EMBL" id="VMBG01000001">
    <property type="protein sequence ID" value="TSJ78106.1"/>
    <property type="molecule type" value="Genomic_DNA"/>
</dbReference>
<proteinExistence type="predicted"/>
<dbReference type="SUPFAM" id="SSF69593">
    <property type="entry name" value="Glycerol-3-phosphate (1)-acyltransferase"/>
    <property type="match status" value="1"/>
</dbReference>
<sequence length="252" mass="28317">MKTFFHRLWLPIGYYLCWIWFGLGGLFLNIACVPLLLLPNPERYGPRARRTTRWMFNFWVRWLHFSDVIPAKWIGFDRPLGNGTIYVANHPCLLDAPILLGRLPDTVCIIKPALLRNPCTGPTARMCGFVSAGENGVDLIRNAAERIIAGQSLLIFPEGTRTERGVKINALKPGFAVIARRAQCPVQLIRIRSGPKLARKGNPWWRVPPLPCWIEITLDELIPAAEIGDPLEFTARIAAHFNATLPPPDPNA</sequence>
<keyword evidence="3 6" id="KW-0012">Acyltransferase</keyword>
<comment type="caution">
    <text evidence="6">The sequence shown here is derived from an EMBL/GenBank/DDBJ whole genome shotgun (WGS) entry which is preliminary data.</text>
</comment>
<dbReference type="OrthoDB" id="9803035at2"/>
<comment type="pathway">
    <text evidence="1">Lipid metabolism.</text>
</comment>
<evidence type="ECO:0000256" key="4">
    <source>
        <dbReference type="SAM" id="Phobius"/>
    </source>
</evidence>
<evidence type="ECO:0000313" key="7">
    <source>
        <dbReference type="Proteomes" id="UP000315648"/>
    </source>
</evidence>
<keyword evidence="4" id="KW-0472">Membrane</keyword>
<dbReference type="Proteomes" id="UP000315648">
    <property type="component" value="Unassembled WGS sequence"/>
</dbReference>
<evidence type="ECO:0000259" key="5">
    <source>
        <dbReference type="SMART" id="SM00563"/>
    </source>
</evidence>
<evidence type="ECO:0000256" key="1">
    <source>
        <dbReference type="ARBA" id="ARBA00005189"/>
    </source>
</evidence>
<dbReference type="InterPro" id="IPR002123">
    <property type="entry name" value="Plipid/glycerol_acylTrfase"/>
</dbReference>
<keyword evidence="4" id="KW-1133">Transmembrane helix</keyword>
<feature type="transmembrane region" description="Helical" evidence="4">
    <location>
        <begin position="12"/>
        <end position="38"/>
    </location>
</feature>
<dbReference type="AlphaFoldDB" id="A0A556QN84"/>
<dbReference type="PANTHER" id="PTHR10434">
    <property type="entry name" value="1-ACYL-SN-GLYCEROL-3-PHOSPHATE ACYLTRANSFERASE"/>
    <property type="match status" value="1"/>
</dbReference>
<dbReference type="Pfam" id="PF01553">
    <property type="entry name" value="Acyltransferase"/>
    <property type="match status" value="1"/>
</dbReference>